<evidence type="ECO:0000256" key="1">
    <source>
        <dbReference type="SAM" id="MobiDB-lite"/>
    </source>
</evidence>
<evidence type="ECO:0000313" key="3">
    <source>
        <dbReference type="EMBL" id="USP81803.1"/>
    </source>
</evidence>
<name>A0A9Q9DV62_CURCL</name>
<dbReference type="InterPro" id="IPR011990">
    <property type="entry name" value="TPR-like_helical_dom_sf"/>
</dbReference>
<dbReference type="InterPro" id="IPR058925">
    <property type="entry name" value="zf-C2H2_AcuF"/>
</dbReference>
<dbReference type="Pfam" id="PF13424">
    <property type="entry name" value="TPR_12"/>
    <property type="match status" value="3"/>
</dbReference>
<feature type="compositionally biased region" description="Acidic residues" evidence="1">
    <location>
        <begin position="1199"/>
        <end position="1209"/>
    </location>
</feature>
<dbReference type="PROSITE" id="PS00028">
    <property type="entry name" value="ZINC_FINGER_C2H2_1"/>
    <property type="match status" value="1"/>
</dbReference>
<dbReference type="Gene3D" id="1.25.40.10">
    <property type="entry name" value="Tetratricopeptide repeat domain"/>
    <property type="match status" value="4"/>
</dbReference>
<reference evidence="3" key="1">
    <citation type="submission" date="2021-12" db="EMBL/GenBank/DDBJ databases">
        <title>Curvularia clavata genome.</title>
        <authorList>
            <person name="Cao Y."/>
        </authorList>
    </citation>
    <scope>NUCLEOTIDE SEQUENCE</scope>
    <source>
        <strain evidence="3">Yc1106</strain>
    </source>
</reference>
<sequence length="1209" mass="137415">MALSISDHCRSCIVSLQEVISILSQPDRSDHHVKASQVCEELDRFSLFIGNIGALHRPESPLSIESRLQDANDVLTHIFGLLTDLNDVTAELLDIVSGKRDGMVTVADEAEEDGEVISEANELREEISETITRLFRVSILIRQAAPTDIFAKALSRNRYHFSDQFDIAHVGEKYHKLATKEYGWLRQRLGRAITQRRHYLSYVQDHREKLGGIRDHQDGADVSAAKSQAPVIKQLLDSKPMLDAESRPSFFTKATTIAAERIAPQLHVAGDSDPDEDARSYTTVSRSIDGDHESSANVRIPKLDTLRADHKNEFECPFCFRIKKFKSERLWRKHVFSDLRPYVCTFPECDAPYFGDINKWFHHGMTRHRVSYNCFLCQKVYYHEGKYLSHLRQEHEDTLDDGGTQVGIDLARKPLAQISASDCPCCSDWAGRLEERIIQTSGSAPTGILAVTPTVFKRHLAAHLEQLALFAVPIAAATDDSKDSNAAIEEDRSKRTSKSQVSALTFASLPGNLDDPSLETERDPPRIPISQTDPQSTEVKREYVPSLPSDSGANSDQESSVKSPITLEREAELKSMIKENRAALGHDHPDTLARMTELALHYQDHERWEDAQNMLSHVRDITEWTLGNAHPDTIVSIKNLVACYRDQGKLEEASVLLLQVIEMSKIAFDHDHPDTLHNMQSLAGDYVLQDRWEEAAELYAQILEIDKTRPGPKQDDALKTMESLAFVLSHQGRWDEAKRMYKRVIREYGERFGRGHQTTLQTIGVFAVMLKRQGELEEAALLQREVSVGFSRLFGPEAEITLSSKEQLASILEELAEYDEAIALRREVVIGYGNSRGSEHQYTLQGKEPLASLLEGQGDYDEAETLRREAITGYERELGPEHIQTLRSKEILASMLEKHGKLDEAKALYEELLVTSEMAFGIDAARTIEYVDQLASLQKDLGKLDEEEALRREVVQRHQRAHGHEYPRTLHALLRLVDTLIRNEKPKEAVTLYKEVIKSYNEQLGPDHPDTLLTINNLTSLLADQSKFKEMENLLREQLALQKRQNDFHHPDTVAGMEKLASLLEKDGRLKEAEGLYREIFDMRIRADLKSKASELSMATMGSMNDLVWAQEKQGNLEAAESTLKEVIAILTNERSLLWTEDHKIRIMSRLTRLLHEQGKYKEAEDMRRRRQEIEKKVKLEKQEEAEDLRRHMAKMDGEAEEDLLSGRQ</sequence>
<dbReference type="VEuPathDB" id="FungiDB:yc1106_09077"/>
<keyword evidence="4" id="KW-1185">Reference proteome</keyword>
<feature type="compositionally biased region" description="Polar residues" evidence="1">
    <location>
        <begin position="548"/>
        <end position="563"/>
    </location>
</feature>
<dbReference type="PANTHER" id="PTHR46082:SF6">
    <property type="entry name" value="AAA+ ATPASE DOMAIN-CONTAINING PROTEIN-RELATED"/>
    <property type="match status" value="1"/>
</dbReference>
<proteinExistence type="predicted"/>
<dbReference type="SUPFAM" id="SSF48452">
    <property type="entry name" value="TPR-like"/>
    <property type="match status" value="5"/>
</dbReference>
<gene>
    <name evidence="3" type="ORF">yc1106_09077</name>
</gene>
<dbReference type="InterPro" id="IPR013087">
    <property type="entry name" value="Znf_C2H2_type"/>
</dbReference>
<dbReference type="InterPro" id="IPR053137">
    <property type="entry name" value="NLR-like"/>
</dbReference>
<feature type="region of interest" description="Disordered" evidence="1">
    <location>
        <begin position="480"/>
        <end position="564"/>
    </location>
</feature>
<dbReference type="PANTHER" id="PTHR46082">
    <property type="entry name" value="ATP/GTP-BINDING PROTEIN-RELATED"/>
    <property type="match status" value="1"/>
</dbReference>
<dbReference type="Pfam" id="PF13374">
    <property type="entry name" value="TPR_10"/>
    <property type="match status" value="1"/>
</dbReference>
<evidence type="ECO:0000313" key="4">
    <source>
        <dbReference type="Proteomes" id="UP001056012"/>
    </source>
</evidence>
<dbReference type="Pfam" id="PF26082">
    <property type="entry name" value="zf-C2H2_AcuF"/>
    <property type="match status" value="1"/>
</dbReference>
<accession>A0A9Q9DV62</accession>
<feature type="compositionally biased region" description="Basic and acidic residues" evidence="1">
    <location>
        <begin position="1176"/>
        <end position="1198"/>
    </location>
</feature>
<feature type="domain" description="C2H2-type" evidence="2">
    <location>
        <begin position="374"/>
        <end position="395"/>
    </location>
</feature>
<dbReference type="OrthoDB" id="3693598at2759"/>
<dbReference type="AlphaFoldDB" id="A0A9Q9DV62"/>
<organism evidence="3 4">
    <name type="scientific">Curvularia clavata</name>
    <dbReference type="NCBI Taxonomy" id="95742"/>
    <lineage>
        <taxon>Eukaryota</taxon>
        <taxon>Fungi</taxon>
        <taxon>Dikarya</taxon>
        <taxon>Ascomycota</taxon>
        <taxon>Pezizomycotina</taxon>
        <taxon>Dothideomycetes</taxon>
        <taxon>Pleosporomycetidae</taxon>
        <taxon>Pleosporales</taxon>
        <taxon>Pleosporineae</taxon>
        <taxon>Pleosporaceae</taxon>
        <taxon>Curvularia</taxon>
    </lineage>
</organism>
<dbReference type="EMBL" id="CP089280">
    <property type="protein sequence ID" value="USP81803.1"/>
    <property type="molecule type" value="Genomic_DNA"/>
</dbReference>
<feature type="compositionally biased region" description="Basic and acidic residues" evidence="1">
    <location>
        <begin position="480"/>
        <end position="494"/>
    </location>
</feature>
<feature type="region of interest" description="Disordered" evidence="1">
    <location>
        <begin position="1176"/>
        <end position="1209"/>
    </location>
</feature>
<protein>
    <recommendedName>
        <fullName evidence="2">C2H2-type domain-containing protein</fullName>
    </recommendedName>
</protein>
<dbReference type="Proteomes" id="UP001056012">
    <property type="component" value="Chromosome 7"/>
</dbReference>
<evidence type="ECO:0000259" key="2">
    <source>
        <dbReference type="PROSITE" id="PS00028"/>
    </source>
</evidence>